<evidence type="ECO:0000256" key="1">
    <source>
        <dbReference type="SAM" id="Phobius"/>
    </source>
</evidence>
<dbReference type="Proteomes" id="UP001197974">
    <property type="component" value="Chromosome"/>
</dbReference>
<accession>A0ABY9K0G5</accession>
<evidence type="ECO:0000313" key="3">
    <source>
        <dbReference type="Proteomes" id="UP001197974"/>
    </source>
</evidence>
<dbReference type="Pfam" id="PF14007">
    <property type="entry name" value="YtpI"/>
    <property type="match status" value="1"/>
</dbReference>
<dbReference type="InterPro" id="IPR025618">
    <property type="entry name" value="YtpI"/>
</dbReference>
<evidence type="ECO:0000313" key="2">
    <source>
        <dbReference type="EMBL" id="WLR44175.1"/>
    </source>
</evidence>
<dbReference type="RefSeq" id="WP_226539183.1">
    <property type="nucleotide sequence ID" value="NZ_CP129013.1"/>
</dbReference>
<protein>
    <submittedName>
        <fullName evidence="2">YtpI family protein</fullName>
    </submittedName>
</protein>
<keyword evidence="1" id="KW-0812">Transmembrane</keyword>
<keyword evidence="3" id="KW-1185">Reference proteome</keyword>
<proteinExistence type="predicted"/>
<gene>
    <name evidence="2" type="ORF">LC087_08910</name>
</gene>
<reference evidence="2 3" key="1">
    <citation type="submission" date="2023-06" db="EMBL/GenBank/DDBJ databases">
        <title>Five Gram-positive bacteria isolated from mangrove sediments in Shenzhen, Guangdong, China.</title>
        <authorList>
            <person name="Yu S."/>
            <person name="Zheng W."/>
            <person name="Huang Y."/>
        </authorList>
    </citation>
    <scope>NUCLEOTIDE SEQUENCE [LARGE SCALE GENOMIC DNA]</scope>
    <source>
        <strain evidence="2 3">SaN35-3</strain>
    </source>
</reference>
<feature type="transmembrane region" description="Helical" evidence="1">
    <location>
        <begin position="34"/>
        <end position="55"/>
    </location>
</feature>
<sequence>MHIFVILIIFALMFYLYYKVKFFRSSKEMERQWLSAKSSIALGAFVFFFGVNQFFLFRSSLSIIIGAIFVVIGLGSVWAGFKAYRFYLPLAIKENSETTK</sequence>
<keyword evidence="1" id="KW-1133">Transmembrane helix</keyword>
<dbReference type="EMBL" id="CP129013">
    <property type="protein sequence ID" value="WLR44175.1"/>
    <property type="molecule type" value="Genomic_DNA"/>
</dbReference>
<name>A0ABY9K0G5_9BACI</name>
<keyword evidence="1" id="KW-0472">Membrane</keyword>
<feature type="transmembrane region" description="Helical" evidence="1">
    <location>
        <begin position="61"/>
        <end position="81"/>
    </location>
</feature>
<organism evidence="2 3">
    <name type="scientific">Bacillus carboniphilus</name>
    <dbReference type="NCBI Taxonomy" id="86663"/>
    <lineage>
        <taxon>Bacteria</taxon>
        <taxon>Bacillati</taxon>
        <taxon>Bacillota</taxon>
        <taxon>Bacilli</taxon>
        <taxon>Bacillales</taxon>
        <taxon>Bacillaceae</taxon>
        <taxon>Bacillus</taxon>
    </lineage>
</organism>
<feature type="transmembrane region" description="Helical" evidence="1">
    <location>
        <begin position="6"/>
        <end position="22"/>
    </location>
</feature>